<evidence type="ECO:0000256" key="2">
    <source>
        <dbReference type="ARBA" id="ARBA00022679"/>
    </source>
</evidence>
<dbReference type="InterPro" id="IPR043502">
    <property type="entry name" value="DNA/RNA_pol_sf"/>
</dbReference>
<protein>
    <recommendedName>
        <fullName evidence="1">RNA-directed DNA polymerase</fullName>
        <ecNumber evidence="1">2.7.7.49</ecNumber>
    </recommendedName>
</protein>
<evidence type="ECO:0000256" key="6">
    <source>
        <dbReference type="ARBA" id="ARBA00022801"/>
    </source>
</evidence>
<comment type="caution">
    <text evidence="10">The sequence shown here is derived from an EMBL/GenBank/DDBJ whole genome shotgun (WGS) entry which is preliminary data.</text>
</comment>
<reference evidence="10" key="1">
    <citation type="journal article" date="2017" name="Nature">
        <title>The sunflower genome provides insights into oil metabolism, flowering and Asterid evolution.</title>
        <authorList>
            <person name="Badouin H."/>
            <person name="Gouzy J."/>
            <person name="Grassa C.J."/>
            <person name="Murat F."/>
            <person name="Staton S.E."/>
            <person name="Cottret L."/>
            <person name="Lelandais-Briere C."/>
            <person name="Owens G.L."/>
            <person name="Carrere S."/>
            <person name="Mayjonade B."/>
            <person name="Legrand L."/>
            <person name="Gill N."/>
            <person name="Kane N.C."/>
            <person name="Bowers J.E."/>
            <person name="Hubner S."/>
            <person name="Bellec A."/>
            <person name="Berard A."/>
            <person name="Berges H."/>
            <person name="Blanchet N."/>
            <person name="Boniface M.C."/>
            <person name="Brunel D."/>
            <person name="Catrice O."/>
            <person name="Chaidir N."/>
            <person name="Claudel C."/>
            <person name="Donnadieu C."/>
            <person name="Faraut T."/>
            <person name="Fievet G."/>
            <person name="Helmstetter N."/>
            <person name="King M."/>
            <person name="Knapp S.J."/>
            <person name="Lai Z."/>
            <person name="Le Paslier M.C."/>
            <person name="Lippi Y."/>
            <person name="Lorenzon L."/>
            <person name="Mandel J.R."/>
            <person name="Marage G."/>
            <person name="Marchand G."/>
            <person name="Marquand E."/>
            <person name="Bret-Mestries E."/>
            <person name="Morien E."/>
            <person name="Nambeesan S."/>
            <person name="Nguyen T."/>
            <person name="Pegot-Espagnet P."/>
            <person name="Pouilly N."/>
            <person name="Raftis F."/>
            <person name="Sallet E."/>
            <person name="Schiex T."/>
            <person name="Thomas J."/>
            <person name="Vandecasteele C."/>
            <person name="Vares D."/>
            <person name="Vear F."/>
            <person name="Vautrin S."/>
            <person name="Crespi M."/>
            <person name="Mangin B."/>
            <person name="Burke J.M."/>
            <person name="Salse J."/>
            <person name="Munos S."/>
            <person name="Vincourt P."/>
            <person name="Rieseberg L.H."/>
            <person name="Langlade N.B."/>
        </authorList>
    </citation>
    <scope>NUCLEOTIDE SEQUENCE</scope>
    <source>
        <tissue evidence="10">Leaves</tissue>
    </source>
</reference>
<dbReference type="EC" id="2.7.7.49" evidence="1"/>
<dbReference type="InterPro" id="IPR043128">
    <property type="entry name" value="Rev_trsase/Diguanyl_cyclase"/>
</dbReference>
<dbReference type="GO" id="GO:0003676">
    <property type="term" value="F:nucleic acid binding"/>
    <property type="evidence" value="ECO:0007669"/>
    <property type="project" value="InterPro"/>
</dbReference>
<dbReference type="InterPro" id="IPR050951">
    <property type="entry name" value="Retrovirus_Pol_polyprotein"/>
</dbReference>
<dbReference type="Gene3D" id="2.40.70.10">
    <property type="entry name" value="Acid Proteases"/>
    <property type="match status" value="1"/>
</dbReference>
<feature type="region of interest" description="Disordered" evidence="8">
    <location>
        <begin position="61"/>
        <end position="93"/>
    </location>
</feature>
<dbReference type="SUPFAM" id="SSF56672">
    <property type="entry name" value="DNA/RNA polymerases"/>
    <property type="match status" value="1"/>
</dbReference>
<dbReference type="GO" id="GO:0003964">
    <property type="term" value="F:RNA-directed DNA polymerase activity"/>
    <property type="evidence" value="ECO:0007669"/>
    <property type="project" value="UniProtKB-KW"/>
</dbReference>
<dbReference type="EMBL" id="MNCJ02000332">
    <property type="protein sequence ID" value="KAF5756869.1"/>
    <property type="molecule type" value="Genomic_DNA"/>
</dbReference>
<keyword evidence="11" id="KW-1185">Reference proteome</keyword>
<feature type="compositionally biased region" description="Polar residues" evidence="8">
    <location>
        <begin position="68"/>
        <end position="77"/>
    </location>
</feature>
<dbReference type="InterPro" id="IPR000477">
    <property type="entry name" value="RT_dom"/>
</dbReference>
<dbReference type="CDD" id="cd09274">
    <property type="entry name" value="RNase_HI_RT_Ty3"/>
    <property type="match status" value="1"/>
</dbReference>
<sequence length="1368" mass="155785">MSRKLEERLPGQFAGNTKPNPNAHAKAITTRSGKTVGNPRVVEEKEVDEDGDVIDEVIEMEAPGKVQNRLSPASTAQPGEPQGEKKVEKTPIDVRPSPLVNHAYVPFPSRLKNQKYSREYGQFLDIFKQLKINLPFIEALQSMPKYAKFLKDLLRNKEKLGELSNVPLNGGCSAVVLNKLPEKLTDPGIFTIPCLFGSNTNTRALADLGASINLMPFSLYEKLDLGELAPTRMTLSLADRSVKYPRGIVENLLAKVDKFVFPADFVILDMEADERVPIILGRPFLRTAKALIDVYDGKITLRVGEERVTFEIDRSMNHPSGSDDYSGPCHSVYFLNSFISCVDHCLEYISGADLVVGEKEEEKLESVGEVEEEGIPLIPDVLAVSDDTTQPPPLELKVLPSHLECAFLGEGSELPVIISSALDESEKVRLLDVLRANKEAIAWRLSDIKGISPSYCPHRILMEDDYKPVVQPQRRLNPNMQDVVKKEVLKLLDAGMIYPISDSPWVSPTQVVPKKGGMTVVMNEKNELIPSRTVTGWRVCIDYRKLNDATRKDHFPLPFIDKMLERLAGQQFYCFLDGFSGYFQIPISPEDQDKTTFTCPYGTYAYRRMPFGLCNAPATFQRCMVAIFQDMLETSMEVFMDDFSVYGDSFEVCLKNLERMLKRCVETKLMLNWEKCHFMVTEGIVLGHKISREGIEVDRAKIDTISRLPPPTSIKSIRSFLGHAGFYRRFIRDFSKITRPMTRLLEKDVPFVFDEECLKAFNFLKEQLVSAPILISPDWSLPFELMCDASDYAIGAVLGQRKDKHFHPIYYASKTLNDAQENYTTTEKELLAVVFAFDKFRSYLVLSKTIVFTDHSALRFLFQKKDAKPRLIRWILLLSEFDIEIRDKKGAENVAADHLSRLEDPKREDIREEEIGDTFPHESIEFIEAEKEGLPWFCDLANYLSSGNVVKGMSNQQRKRLFSEAKKYVWDDPFLFRIGGDRVLRRCVSREEGWNIIKHVHEGLTGGHHGAHATAQKVFDCGFYWPTVLRDAEEFVKMCDACQRTGNISTKDEMPQNPIQVVEVFDVWGIDFMGPFPNSKGNRYILVAIDYVSKWVEAQALPTNEARVVLNFLKKLFSRFGTPKALISDRGTHFCNALMEKLLARYGVTHRLSTAYHPQTSGQVENANRGIKRILEKTVGKNRKDWTDKLDDALWAFRTAYKTPLGTTPFMIVYGKACHLPVELEHRALWALKTVNLDMTEAARKRFFQIHELEELRDTAYARSLGIKEKTKLLHDKRLRKVKEFSKGDKVLLYNSRLKLFAGKLKSKWSGPFMVHYVFPYGAVEIMDEKDGRSWKVNGHRLKHYIGGAINKDEREETPLEIPPKAAN</sequence>
<dbReference type="PROSITE" id="PS50994">
    <property type="entry name" value="INTEGRASE"/>
    <property type="match status" value="1"/>
</dbReference>
<evidence type="ECO:0000256" key="3">
    <source>
        <dbReference type="ARBA" id="ARBA00022695"/>
    </source>
</evidence>
<dbReference type="GO" id="GO:0004519">
    <property type="term" value="F:endonuclease activity"/>
    <property type="evidence" value="ECO:0007669"/>
    <property type="project" value="UniProtKB-KW"/>
</dbReference>
<dbReference type="Gene3D" id="3.30.420.10">
    <property type="entry name" value="Ribonuclease H-like superfamily/Ribonuclease H"/>
    <property type="match status" value="1"/>
</dbReference>
<evidence type="ECO:0000256" key="7">
    <source>
        <dbReference type="ARBA" id="ARBA00022918"/>
    </source>
</evidence>
<gene>
    <name evidence="10" type="ORF">HanXRQr2_Chr17g0819961</name>
</gene>
<dbReference type="Gramene" id="mRNA:HanXRQr2_Chr17g0819961">
    <property type="protein sequence ID" value="CDS:HanXRQr2_Chr17g0819961.1"/>
    <property type="gene ID" value="HanXRQr2_Chr17g0819961"/>
</dbReference>
<keyword evidence="6 10" id="KW-0378">Hydrolase</keyword>
<proteinExistence type="predicted"/>
<feature type="region of interest" description="Disordered" evidence="8">
    <location>
        <begin position="1"/>
        <end position="40"/>
    </location>
</feature>
<dbReference type="Gene3D" id="1.10.340.70">
    <property type="match status" value="1"/>
</dbReference>
<dbReference type="GO" id="GO:0016787">
    <property type="term" value="F:hydrolase activity"/>
    <property type="evidence" value="ECO:0007669"/>
    <property type="project" value="UniProtKB-KW"/>
</dbReference>
<evidence type="ECO:0000313" key="10">
    <source>
        <dbReference type="EMBL" id="KAF5756869.1"/>
    </source>
</evidence>
<reference evidence="10" key="2">
    <citation type="submission" date="2020-06" db="EMBL/GenBank/DDBJ databases">
        <title>Helianthus annuus Genome sequencing and assembly Release 2.</title>
        <authorList>
            <person name="Gouzy J."/>
            <person name="Langlade N."/>
            <person name="Munos S."/>
        </authorList>
    </citation>
    <scope>NUCLEOTIDE SEQUENCE</scope>
    <source>
        <tissue evidence="10">Leaves</tissue>
    </source>
</reference>
<dbReference type="FunFam" id="3.30.70.270:FF:000020">
    <property type="entry name" value="Transposon Tf2-6 polyprotein-like Protein"/>
    <property type="match status" value="1"/>
</dbReference>
<dbReference type="FunFam" id="3.10.20.370:FF:000001">
    <property type="entry name" value="Retrovirus-related Pol polyprotein from transposon 17.6-like protein"/>
    <property type="match status" value="1"/>
</dbReference>
<feature type="domain" description="Integrase catalytic" evidence="9">
    <location>
        <begin position="1054"/>
        <end position="1217"/>
    </location>
</feature>
<dbReference type="InterPro" id="IPR021109">
    <property type="entry name" value="Peptidase_aspartic_dom_sf"/>
</dbReference>
<dbReference type="Gene3D" id="3.30.70.270">
    <property type="match status" value="2"/>
</dbReference>
<dbReference type="Pfam" id="PF00665">
    <property type="entry name" value="rve"/>
    <property type="match status" value="1"/>
</dbReference>
<dbReference type="InterPro" id="IPR041588">
    <property type="entry name" value="Integrase_H2C2"/>
</dbReference>
<dbReference type="InterPro" id="IPR041373">
    <property type="entry name" value="RT_RNaseH"/>
</dbReference>
<dbReference type="InterPro" id="IPR036397">
    <property type="entry name" value="RNaseH_sf"/>
</dbReference>
<dbReference type="PANTHER" id="PTHR37984">
    <property type="entry name" value="PROTEIN CBG26694"/>
    <property type="match status" value="1"/>
</dbReference>
<keyword evidence="2 10" id="KW-0808">Transferase</keyword>
<dbReference type="Pfam" id="PF17921">
    <property type="entry name" value="Integrase_H2C2"/>
    <property type="match status" value="1"/>
</dbReference>
<organism evidence="10 11">
    <name type="scientific">Helianthus annuus</name>
    <name type="common">Common sunflower</name>
    <dbReference type="NCBI Taxonomy" id="4232"/>
    <lineage>
        <taxon>Eukaryota</taxon>
        <taxon>Viridiplantae</taxon>
        <taxon>Streptophyta</taxon>
        <taxon>Embryophyta</taxon>
        <taxon>Tracheophyta</taxon>
        <taxon>Spermatophyta</taxon>
        <taxon>Magnoliopsida</taxon>
        <taxon>eudicotyledons</taxon>
        <taxon>Gunneridae</taxon>
        <taxon>Pentapetalae</taxon>
        <taxon>asterids</taxon>
        <taxon>campanulids</taxon>
        <taxon>Asterales</taxon>
        <taxon>Asteraceae</taxon>
        <taxon>Asteroideae</taxon>
        <taxon>Heliantheae alliance</taxon>
        <taxon>Heliantheae</taxon>
        <taxon>Helianthus</taxon>
    </lineage>
</organism>
<evidence type="ECO:0000259" key="9">
    <source>
        <dbReference type="PROSITE" id="PS50994"/>
    </source>
</evidence>
<dbReference type="GO" id="GO:0015074">
    <property type="term" value="P:DNA integration"/>
    <property type="evidence" value="ECO:0007669"/>
    <property type="project" value="InterPro"/>
</dbReference>
<keyword evidence="7" id="KW-0695">RNA-directed DNA polymerase</keyword>
<dbReference type="InterPro" id="IPR001584">
    <property type="entry name" value="Integrase_cat-core"/>
</dbReference>
<dbReference type="PANTHER" id="PTHR37984:SF5">
    <property type="entry name" value="PROTEIN NYNRIN-LIKE"/>
    <property type="match status" value="1"/>
</dbReference>
<keyword evidence="5" id="KW-0255">Endonuclease</keyword>
<dbReference type="Pfam" id="PF17917">
    <property type="entry name" value="RT_RNaseH"/>
    <property type="match status" value="1"/>
</dbReference>
<evidence type="ECO:0000256" key="8">
    <source>
        <dbReference type="SAM" id="MobiDB-lite"/>
    </source>
</evidence>
<evidence type="ECO:0000256" key="1">
    <source>
        <dbReference type="ARBA" id="ARBA00012493"/>
    </source>
</evidence>
<evidence type="ECO:0000256" key="5">
    <source>
        <dbReference type="ARBA" id="ARBA00022759"/>
    </source>
</evidence>
<name>A0A9K3DK00_HELAN</name>
<keyword evidence="4" id="KW-0540">Nuclease</keyword>
<evidence type="ECO:0000256" key="4">
    <source>
        <dbReference type="ARBA" id="ARBA00022722"/>
    </source>
</evidence>
<dbReference type="CDD" id="cd01647">
    <property type="entry name" value="RT_LTR"/>
    <property type="match status" value="1"/>
</dbReference>
<dbReference type="InterPro" id="IPR012337">
    <property type="entry name" value="RNaseH-like_sf"/>
</dbReference>
<evidence type="ECO:0000313" key="11">
    <source>
        <dbReference type="Proteomes" id="UP000215914"/>
    </source>
</evidence>
<dbReference type="Gene3D" id="3.10.10.10">
    <property type="entry name" value="HIV Type 1 Reverse Transcriptase, subunit A, domain 1"/>
    <property type="match status" value="1"/>
</dbReference>
<dbReference type="SUPFAM" id="SSF53098">
    <property type="entry name" value="Ribonuclease H-like"/>
    <property type="match status" value="1"/>
</dbReference>
<accession>A0A9K3DK00</accession>
<dbReference type="Proteomes" id="UP000215914">
    <property type="component" value="Unassembled WGS sequence"/>
</dbReference>
<keyword evidence="3 10" id="KW-0548">Nucleotidyltransferase</keyword>
<dbReference type="CDD" id="cd00303">
    <property type="entry name" value="retropepsin_like"/>
    <property type="match status" value="1"/>
</dbReference>
<feature type="compositionally biased region" description="Basic and acidic residues" evidence="8">
    <location>
        <begin position="82"/>
        <end position="92"/>
    </location>
</feature>
<dbReference type="Pfam" id="PF00078">
    <property type="entry name" value="RVT_1"/>
    <property type="match status" value="1"/>
</dbReference>